<gene>
    <name evidence="9" type="ORF">DLAC_09694</name>
</gene>
<keyword evidence="4 7" id="KW-0747">Spliceosome</keyword>
<evidence type="ECO:0000256" key="4">
    <source>
        <dbReference type="ARBA" id="ARBA00022728"/>
    </source>
</evidence>
<comment type="caution">
    <text evidence="9">The sequence shown here is derived from an EMBL/GenBank/DDBJ whole genome shotgun (WGS) entry which is preliminary data.</text>
</comment>
<comment type="similarity">
    <text evidence="2 7">Belongs to the PRP38 family.</text>
</comment>
<feature type="compositionally biased region" description="Polar residues" evidence="8">
    <location>
        <begin position="343"/>
        <end position="358"/>
    </location>
</feature>
<evidence type="ECO:0000256" key="7">
    <source>
        <dbReference type="RuleBase" id="RU367025"/>
    </source>
</evidence>
<evidence type="ECO:0000313" key="10">
    <source>
        <dbReference type="Proteomes" id="UP000076078"/>
    </source>
</evidence>
<evidence type="ECO:0000256" key="6">
    <source>
        <dbReference type="ARBA" id="ARBA00023242"/>
    </source>
</evidence>
<reference evidence="9 10" key="1">
    <citation type="submission" date="2015-12" db="EMBL/GenBank/DDBJ databases">
        <title>Dictyostelia acquired genes for synthesis and detection of signals that induce cell-type specialization by lateral gene transfer from prokaryotes.</title>
        <authorList>
            <person name="Gloeckner G."/>
            <person name="Schaap P."/>
        </authorList>
    </citation>
    <scope>NUCLEOTIDE SEQUENCE [LARGE SCALE GENOMIC DNA]</scope>
    <source>
        <strain evidence="9 10">TK</strain>
    </source>
</reference>
<organism evidence="9 10">
    <name type="scientific">Tieghemostelium lacteum</name>
    <name type="common">Slime mold</name>
    <name type="synonym">Dictyostelium lacteum</name>
    <dbReference type="NCBI Taxonomy" id="361077"/>
    <lineage>
        <taxon>Eukaryota</taxon>
        <taxon>Amoebozoa</taxon>
        <taxon>Evosea</taxon>
        <taxon>Eumycetozoa</taxon>
        <taxon>Dictyostelia</taxon>
        <taxon>Dictyosteliales</taxon>
        <taxon>Raperosteliaceae</taxon>
        <taxon>Tieghemostelium</taxon>
    </lineage>
</organism>
<sequence length="358" mass="42668">MTTLEIHGNDKTMNLDQVLLNSIQSSLYFKQLGSVRTFSDVVDEIYNNVEYLAPYIPNTKSPSTAYCILYKLFLMKLRDNEMVTLLEHQDSPYIRAIGFLYLRYCHPPTKLLEWFDSYFEDFEYVKISPKSSEITMQRFMVILLTEPKFNNESLLPRLPVKTQKEIDEKVEKFSNKGPRDDYKRDNRDNSRYNSRDGNRDNYKNDNRDGNRDYRGGYQDNRYNYRDNRNNYKNDNRESRDSYRENRGGYIDKRDYRDNYSDPRSMERRGYRDLDYSQNSDREYNNRGSGGYNYRDSYSRKRSRSRSRSRSPPPPPPPNDNDDEPKKSNESESLKKLRTLYGAESNTVSLDDSSFNYKD</sequence>
<dbReference type="AlphaFoldDB" id="A0A151Z6Y5"/>
<keyword evidence="10" id="KW-1185">Reference proteome</keyword>
<dbReference type="OMA" id="NVKESYY"/>
<dbReference type="PANTHER" id="PTHR23142">
    <property type="entry name" value="PRE-MRNA-SPLICING FACTOR 38A-RELATED"/>
    <property type="match status" value="1"/>
</dbReference>
<evidence type="ECO:0000256" key="2">
    <source>
        <dbReference type="ARBA" id="ARBA00006164"/>
    </source>
</evidence>
<evidence type="ECO:0000256" key="5">
    <source>
        <dbReference type="ARBA" id="ARBA00023187"/>
    </source>
</evidence>
<feature type="compositionally biased region" description="Basic and acidic residues" evidence="8">
    <location>
        <begin position="222"/>
        <end position="284"/>
    </location>
</feature>
<evidence type="ECO:0000256" key="3">
    <source>
        <dbReference type="ARBA" id="ARBA00022664"/>
    </source>
</evidence>
<keyword evidence="3 7" id="KW-0507">mRNA processing</keyword>
<dbReference type="STRING" id="361077.A0A151Z6Y5"/>
<comment type="subcellular location">
    <subcellularLocation>
        <location evidence="1 7">Nucleus</location>
    </subcellularLocation>
</comment>
<keyword evidence="5 7" id="KW-0508">mRNA splicing</keyword>
<dbReference type="GO" id="GO:0005681">
    <property type="term" value="C:spliceosomal complex"/>
    <property type="evidence" value="ECO:0007669"/>
    <property type="project" value="UniProtKB-KW"/>
</dbReference>
<feature type="compositionally biased region" description="Basic and acidic residues" evidence="8">
    <location>
        <begin position="323"/>
        <end position="334"/>
    </location>
</feature>
<proteinExistence type="inferred from homology"/>
<dbReference type="Proteomes" id="UP000076078">
    <property type="component" value="Unassembled WGS sequence"/>
</dbReference>
<protein>
    <recommendedName>
        <fullName evidence="7">Pre-mRNA-splicing factor 38</fullName>
    </recommendedName>
</protein>
<feature type="compositionally biased region" description="Basic and acidic residues" evidence="8">
    <location>
        <begin position="169"/>
        <end position="214"/>
    </location>
</feature>
<dbReference type="Pfam" id="PF03371">
    <property type="entry name" value="PRP38"/>
    <property type="match status" value="1"/>
</dbReference>
<evidence type="ECO:0000256" key="1">
    <source>
        <dbReference type="ARBA" id="ARBA00004123"/>
    </source>
</evidence>
<feature type="region of interest" description="Disordered" evidence="8">
    <location>
        <begin position="169"/>
        <end position="358"/>
    </location>
</feature>
<dbReference type="OrthoDB" id="3881at2759"/>
<dbReference type="GO" id="GO:0000398">
    <property type="term" value="P:mRNA splicing, via spliceosome"/>
    <property type="evidence" value="ECO:0007669"/>
    <property type="project" value="UniProtKB-UniRule"/>
</dbReference>
<comment type="function">
    <text evidence="7">Required for pre-mRNA splicing.</text>
</comment>
<dbReference type="InParanoid" id="A0A151Z6Y5"/>
<keyword evidence="6 7" id="KW-0539">Nucleus</keyword>
<feature type="compositionally biased region" description="Basic residues" evidence="8">
    <location>
        <begin position="299"/>
        <end position="308"/>
    </location>
</feature>
<dbReference type="InterPro" id="IPR005037">
    <property type="entry name" value="PRP38"/>
</dbReference>
<evidence type="ECO:0000313" key="9">
    <source>
        <dbReference type="EMBL" id="KYQ89726.1"/>
    </source>
</evidence>
<name>A0A151Z6Y5_TIELA</name>
<accession>A0A151Z6Y5</accession>
<dbReference type="EMBL" id="LODT01000039">
    <property type="protein sequence ID" value="KYQ89726.1"/>
    <property type="molecule type" value="Genomic_DNA"/>
</dbReference>
<evidence type="ECO:0000256" key="8">
    <source>
        <dbReference type="SAM" id="MobiDB-lite"/>
    </source>
</evidence>